<name>A0A699JV88_TANCI</name>
<evidence type="ECO:0000313" key="2">
    <source>
        <dbReference type="EMBL" id="GFA59501.1"/>
    </source>
</evidence>
<dbReference type="Pfam" id="PF07727">
    <property type="entry name" value="RVT_2"/>
    <property type="match status" value="1"/>
</dbReference>
<organism evidence="2">
    <name type="scientific">Tanacetum cinerariifolium</name>
    <name type="common">Dalmatian daisy</name>
    <name type="synonym">Chrysanthemum cinerariifolium</name>
    <dbReference type="NCBI Taxonomy" id="118510"/>
    <lineage>
        <taxon>Eukaryota</taxon>
        <taxon>Viridiplantae</taxon>
        <taxon>Streptophyta</taxon>
        <taxon>Embryophyta</taxon>
        <taxon>Tracheophyta</taxon>
        <taxon>Spermatophyta</taxon>
        <taxon>Magnoliopsida</taxon>
        <taxon>eudicotyledons</taxon>
        <taxon>Gunneridae</taxon>
        <taxon>Pentapetalae</taxon>
        <taxon>asterids</taxon>
        <taxon>campanulids</taxon>
        <taxon>Asterales</taxon>
        <taxon>Asteraceae</taxon>
        <taxon>Asteroideae</taxon>
        <taxon>Anthemideae</taxon>
        <taxon>Anthemidinae</taxon>
        <taxon>Tanacetum</taxon>
    </lineage>
</organism>
<sequence length="224" mass="25387">MVDEYFQPPPSVVSRVLPAVASIHADTTSTPSSTTIDQDTSSISISPTTHETQSLIIHPANGQRIIFGKCYWKFFSASLNKTPATNRYHMVLLICFLASVKPKNYKEALKESSWIKEMQEEIHEGILKNKARLVAKGFHQEEGIDFEESFAPVAWIEAIRIFVANATHKNMTVYQMDVKTTLSNGVLREEVYASQLERFIDQDHPNHVYILKKALYGLKQASRD</sequence>
<gene>
    <name evidence="2" type="ORF">Tci_631473</name>
</gene>
<evidence type="ECO:0000259" key="1">
    <source>
        <dbReference type="Pfam" id="PF07727"/>
    </source>
</evidence>
<feature type="domain" description="Reverse transcriptase Ty1/copia-type" evidence="1">
    <location>
        <begin position="102"/>
        <end position="223"/>
    </location>
</feature>
<dbReference type="InterPro" id="IPR013103">
    <property type="entry name" value="RVT_2"/>
</dbReference>
<accession>A0A699JV88</accession>
<reference evidence="2" key="1">
    <citation type="journal article" date="2019" name="Sci. Rep.">
        <title>Draft genome of Tanacetum cinerariifolium, the natural source of mosquito coil.</title>
        <authorList>
            <person name="Yamashiro T."/>
            <person name="Shiraishi A."/>
            <person name="Satake H."/>
            <person name="Nakayama K."/>
        </authorList>
    </citation>
    <scope>NUCLEOTIDE SEQUENCE</scope>
</reference>
<comment type="caution">
    <text evidence="2">The sequence shown here is derived from an EMBL/GenBank/DDBJ whole genome shotgun (WGS) entry which is preliminary data.</text>
</comment>
<proteinExistence type="predicted"/>
<protein>
    <submittedName>
        <fullName evidence="2">Retrovirus-related Pol polyprotein from transposon TNT 1-94</fullName>
    </submittedName>
</protein>
<dbReference type="AlphaFoldDB" id="A0A699JV88"/>
<feature type="non-terminal residue" evidence="2">
    <location>
        <position position="224"/>
    </location>
</feature>
<dbReference type="EMBL" id="BKCJ010451928">
    <property type="protein sequence ID" value="GFA59501.1"/>
    <property type="molecule type" value="Genomic_DNA"/>
</dbReference>